<evidence type="ECO:0000313" key="7">
    <source>
        <dbReference type="EMBL" id="ORZ12477.1"/>
    </source>
</evidence>
<dbReference type="PANTHER" id="PTHR46380">
    <property type="entry name" value="CYCLIN-D-BINDING MYB-LIKE TRANSCRIPTION FACTOR 1"/>
    <property type="match status" value="1"/>
</dbReference>
<dbReference type="PROSITE" id="PS51294">
    <property type="entry name" value="HTH_MYB"/>
    <property type="match status" value="1"/>
</dbReference>
<name>A0A1Y2GJ89_9FUNG</name>
<accession>A0A1Y2GJ89</accession>
<dbReference type="GO" id="GO:0003700">
    <property type="term" value="F:DNA-binding transcription factor activity"/>
    <property type="evidence" value="ECO:0007669"/>
    <property type="project" value="TreeGrafter"/>
</dbReference>
<dbReference type="STRING" id="64571.A0A1Y2GJ89"/>
<dbReference type="SMART" id="SM00717">
    <property type="entry name" value="SANT"/>
    <property type="match status" value="2"/>
</dbReference>
<feature type="compositionally biased region" description="Polar residues" evidence="4">
    <location>
        <begin position="34"/>
        <end position="46"/>
    </location>
</feature>
<proteinExistence type="predicted"/>
<dbReference type="GO" id="GO:0000976">
    <property type="term" value="F:transcription cis-regulatory region binding"/>
    <property type="evidence" value="ECO:0007669"/>
    <property type="project" value="TreeGrafter"/>
</dbReference>
<evidence type="ECO:0000256" key="4">
    <source>
        <dbReference type="SAM" id="MobiDB-lite"/>
    </source>
</evidence>
<dbReference type="RefSeq" id="XP_021880096.1">
    <property type="nucleotide sequence ID" value="XM_022019301.1"/>
</dbReference>
<dbReference type="InParanoid" id="A0A1Y2GJ89"/>
<reference evidence="7 8" key="1">
    <citation type="submission" date="2016-07" db="EMBL/GenBank/DDBJ databases">
        <title>Pervasive Adenine N6-methylation of Active Genes in Fungi.</title>
        <authorList>
            <consortium name="DOE Joint Genome Institute"/>
            <person name="Mondo S.J."/>
            <person name="Dannebaum R.O."/>
            <person name="Kuo R.C."/>
            <person name="Labutti K."/>
            <person name="Haridas S."/>
            <person name="Kuo A."/>
            <person name="Salamov A."/>
            <person name="Ahrendt S.R."/>
            <person name="Lipzen A."/>
            <person name="Sullivan W."/>
            <person name="Andreopoulos W.B."/>
            <person name="Clum A."/>
            <person name="Lindquist E."/>
            <person name="Daum C."/>
            <person name="Ramamoorthy G.K."/>
            <person name="Gryganskyi A."/>
            <person name="Culley D."/>
            <person name="Magnuson J.K."/>
            <person name="James T.Y."/>
            <person name="O'Malley M.A."/>
            <person name="Stajich J.E."/>
            <person name="Spatafora J.W."/>
            <person name="Visel A."/>
            <person name="Grigoriev I.V."/>
        </authorList>
    </citation>
    <scope>NUCLEOTIDE SEQUENCE [LARGE SCALE GENOMIC DNA]</scope>
    <source>
        <strain evidence="7 8">NRRL 3116</strain>
    </source>
</reference>
<dbReference type="InterPro" id="IPR001005">
    <property type="entry name" value="SANT/Myb"/>
</dbReference>
<dbReference type="Proteomes" id="UP000193648">
    <property type="component" value="Unassembled WGS sequence"/>
</dbReference>
<dbReference type="SUPFAM" id="SSF46689">
    <property type="entry name" value="Homeodomain-like"/>
    <property type="match status" value="1"/>
</dbReference>
<evidence type="ECO:0000259" key="6">
    <source>
        <dbReference type="PROSITE" id="PS51294"/>
    </source>
</evidence>
<dbReference type="PROSITE" id="PS50090">
    <property type="entry name" value="MYB_LIKE"/>
    <property type="match status" value="1"/>
</dbReference>
<dbReference type="AlphaFoldDB" id="A0A1Y2GJ89"/>
<feature type="region of interest" description="Disordered" evidence="4">
    <location>
        <begin position="1"/>
        <end position="20"/>
    </location>
</feature>
<dbReference type="InterPro" id="IPR017930">
    <property type="entry name" value="Myb_dom"/>
</dbReference>
<dbReference type="InterPro" id="IPR051651">
    <property type="entry name" value="DMTF1_DNA-bind_reg"/>
</dbReference>
<dbReference type="Pfam" id="PF13921">
    <property type="entry name" value="Myb_DNA-bind_6"/>
    <property type="match status" value="1"/>
</dbReference>
<feature type="domain" description="HTH myb-type" evidence="6">
    <location>
        <begin position="251"/>
        <end position="298"/>
    </location>
</feature>
<dbReference type="InterPro" id="IPR009057">
    <property type="entry name" value="Homeodomain-like_sf"/>
</dbReference>
<dbReference type="PANTHER" id="PTHR46380:SF2">
    <property type="entry name" value="CYCLIN-D-BINDING MYB-LIKE TRANSCRIPTION FACTOR 1"/>
    <property type="match status" value="1"/>
</dbReference>
<protein>
    <recommendedName>
        <fullName evidence="9">Myb-like domain-containing protein</fullName>
    </recommendedName>
</protein>
<dbReference type="OrthoDB" id="39591at2759"/>
<dbReference type="GeneID" id="33561146"/>
<feature type="compositionally biased region" description="Polar residues" evidence="4">
    <location>
        <begin position="1"/>
        <end position="10"/>
    </location>
</feature>
<keyword evidence="8" id="KW-1185">Reference proteome</keyword>
<feature type="compositionally biased region" description="Basic residues" evidence="4">
    <location>
        <begin position="48"/>
        <end position="66"/>
    </location>
</feature>
<evidence type="ECO:0008006" key="9">
    <source>
        <dbReference type="Google" id="ProtNLM"/>
    </source>
</evidence>
<dbReference type="CDD" id="cd00167">
    <property type="entry name" value="SANT"/>
    <property type="match status" value="1"/>
</dbReference>
<dbReference type="Gene3D" id="1.10.10.60">
    <property type="entry name" value="Homeodomain-like"/>
    <property type="match status" value="1"/>
</dbReference>
<evidence type="ECO:0000256" key="1">
    <source>
        <dbReference type="ARBA" id="ARBA00004123"/>
    </source>
</evidence>
<gene>
    <name evidence="7" type="ORF">BCR41DRAFT_100440</name>
</gene>
<organism evidence="7 8">
    <name type="scientific">Lobosporangium transversale</name>
    <dbReference type="NCBI Taxonomy" id="64571"/>
    <lineage>
        <taxon>Eukaryota</taxon>
        <taxon>Fungi</taxon>
        <taxon>Fungi incertae sedis</taxon>
        <taxon>Mucoromycota</taxon>
        <taxon>Mortierellomycotina</taxon>
        <taxon>Mortierellomycetes</taxon>
        <taxon>Mortierellales</taxon>
        <taxon>Mortierellaceae</taxon>
        <taxon>Lobosporangium</taxon>
    </lineage>
</organism>
<feature type="domain" description="Myb-like" evidence="5">
    <location>
        <begin position="245"/>
        <end position="294"/>
    </location>
</feature>
<evidence type="ECO:0000259" key="5">
    <source>
        <dbReference type="PROSITE" id="PS50090"/>
    </source>
</evidence>
<comment type="subcellular location">
    <subcellularLocation>
        <location evidence="1">Nucleus</location>
    </subcellularLocation>
</comment>
<comment type="caution">
    <text evidence="7">The sequence shown here is derived from an EMBL/GenBank/DDBJ whole genome shotgun (WGS) entry which is preliminary data.</text>
</comment>
<evidence type="ECO:0000256" key="3">
    <source>
        <dbReference type="ARBA" id="ARBA00023242"/>
    </source>
</evidence>
<feature type="compositionally biased region" description="Basic and acidic residues" evidence="4">
    <location>
        <begin position="67"/>
        <end position="85"/>
    </location>
</feature>
<evidence type="ECO:0000313" key="8">
    <source>
        <dbReference type="Proteomes" id="UP000193648"/>
    </source>
</evidence>
<evidence type="ECO:0000256" key="2">
    <source>
        <dbReference type="ARBA" id="ARBA00023125"/>
    </source>
</evidence>
<keyword evidence="3" id="KW-0539">Nucleus</keyword>
<dbReference type="GO" id="GO:0005634">
    <property type="term" value="C:nucleus"/>
    <property type="evidence" value="ECO:0007669"/>
    <property type="project" value="UniProtKB-SubCell"/>
</dbReference>
<sequence>MPTRPSSQLWPISFPKQVPNLPSTIINRTLDRPINNNPLQFNQTLANKKGRKEKKKDKKDKGKKKSKDKDKDRESREHRNHKENIDTIAADADADAAVAVATTEVTTGTTAVAPVAASVGEASSSRSVKKKALSLEEQLDADLSRISDNPLHTKWMMAGELKEKGLTYKMGTFNSNEDQIIRDTIREYFARHNLDEGAMTRWFQNNSGKGREEKNELKLLWVEIAARLETRPLLNVYLHIRRMYHPQNNVGLWTKADDAKLIELYTKHKGQWTKIGSELGRMADSCRDRYRNHLKDQDTMVSGPWAAHEDERLLDIMQDLAEKQGKATVLESSHLWTSETTDDA</sequence>
<dbReference type="EMBL" id="MCFF01000025">
    <property type="protein sequence ID" value="ORZ12477.1"/>
    <property type="molecule type" value="Genomic_DNA"/>
</dbReference>
<keyword evidence="2" id="KW-0238">DNA-binding</keyword>
<feature type="region of interest" description="Disordered" evidence="4">
    <location>
        <begin position="28"/>
        <end position="88"/>
    </location>
</feature>